<reference evidence="2 3" key="1">
    <citation type="journal article" date="2018" name="Genome Biol. Evol.">
        <title>Multiple Roots of Fruiting Body Formation in Amoebozoa.</title>
        <authorList>
            <person name="Hillmann F."/>
            <person name="Forbes G."/>
            <person name="Novohradska S."/>
            <person name="Ferling I."/>
            <person name="Riege K."/>
            <person name="Groth M."/>
            <person name="Westermann M."/>
            <person name="Marz M."/>
            <person name="Spaller T."/>
            <person name="Winckler T."/>
            <person name="Schaap P."/>
            <person name="Glockner G."/>
        </authorList>
    </citation>
    <scope>NUCLEOTIDE SEQUENCE [LARGE SCALE GENOMIC DNA]</scope>
    <source>
        <strain evidence="2 3">Jena</strain>
    </source>
</reference>
<evidence type="ECO:0000256" key="1">
    <source>
        <dbReference type="SAM" id="SignalP"/>
    </source>
</evidence>
<keyword evidence="1" id="KW-0732">Signal</keyword>
<sequence>MIFLTAQLFLVAVALRAACNYYTTSKNNTWVATRFHGLEKAALLSFLASLVCRYRSSSIEGSDSNLNKSIHNLPSFGDILAAASVQSSSAGQRKKDMSFRSSYDLQLESSVISQLGKQDKVNRSPIIIDRSWEEAAFGRELF</sequence>
<dbReference type="AlphaFoldDB" id="A0A2P6NHH3"/>
<feature type="signal peptide" evidence="1">
    <location>
        <begin position="1"/>
        <end position="18"/>
    </location>
</feature>
<gene>
    <name evidence="2" type="ORF">PROFUN_09419</name>
</gene>
<organism evidence="2 3">
    <name type="scientific">Planoprotostelium fungivorum</name>
    <dbReference type="NCBI Taxonomy" id="1890364"/>
    <lineage>
        <taxon>Eukaryota</taxon>
        <taxon>Amoebozoa</taxon>
        <taxon>Evosea</taxon>
        <taxon>Variosea</taxon>
        <taxon>Cavosteliida</taxon>
        <taxon>Cavosteliaceae</taxon>
        <taxon>Planoprotostelium</taxon>
    </lineage>
</organism>
<dbReference type="Proteomes" id="UP000241769">
    <property type="component" value="Unassembled WGS sequence"/>
</dbReference>
<name>A0A2P6NHH3_9EUKA</name>
<proteinExistence type="predicted"/>
<keyword evidence="3" id="KW-1185">Reference proteome</keyword>
<evidence type="ECO:0000313" key="3">
    <source>
        <dbReference type="Proteomes" id="UP000241769"/>
    </source>
</evidence>
<dbReference type="EMBL" id="MDYQ01000083">
    <property type="protein sequence ID" value="PRP83391.1"/>
    <property type="molecule type" value="Genomic_DNA"/>
</dbReference>
<feature type="chain" id="PRO_5015160870" evidence="1">
    <location>
        <begin position="19"/>
        <end position="142"/>
    </location>
</feature>
<evidence type="ECO:0000313" key="2">
    <source>
        <dbReference type="EMBL" id="PRP83391.1"/>
    </source>
</evidence>
<comment type="caution">
    <text evidence="2">The sequence shown here is derived from an EMBL/GenBank/DDBJ whole genome shotgun (WGS) entry which is preliminary data.</text>
</comment>
<accession>A0A2P6NHH3</accession>
<dbReference type="InParanoid" id="A0A2P6NHH3"/>
<protein>
    <submittedName>
        <fullName evidence="2">Uncharacterized protein</fullName>
    </submittedName>
</protein>